<dbReference type="EMBL" id="CAEKDK010000004">
    <property type="protein sequence ID" value="CAB4276023.1"/>
    <property type="molecule type" value="Genomic_DNA"/>
</dbReference>
<evidence type="ECO:0000313" key="1">
    <source>
        <dbReference type="EMBL" id="CAB4276023.1"/>
    </source>
</evidence>
<dbReference type="EMBL" id="CAEKKB010000004">
    <property type="protein sequence ID" value="CAB4306406.1"/>
    <property type="molecule type" value="Genomic_DNA"/>
</dbReference>
<dbReference type="Proteomes" id="UP000507245">
    <property type="component" value="Unassembled WGS sequence"/>
</dbReference>
<evidence type="ECO:0000313" key="3">
    <source>
        <dbReference type="Proteomes" id="UP000507222"/>
    </source>
</evidence>
<protein>
    <submittedName>
        <fullName evidence="1">Uncharacterized protein</fullName>
    </submittedName>
</protein>
<evidence type="ECO:0000313" key="2">
    <source>
        <dbReference type="EMBL" id="CAB4306406.1"/>
    </source>
</evidence>
<dbReference type="Proteomes" id="UP000507222">
    <property type="component" value="Unassembled WGS sequence"/>
</dbReference>
<reference evidence="1 3" key="2">
    <citation type="submission" date="2020-05" db="EMBL/GenBank/DDBJ databases">
        <authorList>
            <person name="Campoy J."/>
            <person name="Schneeberger K."/>
            <person name="Spophaly S."/>
        </authorList>
    </citation>
    <scope>NUCLEOTIDE SEQUENCE [LARGE SCALE GENOMIC DNA]</scope>
    <source>
        <strain evidence="1">PruArmRojPasFocal</strain>
    </source>
</reference>
<gene>
    <name evidence="1" type="ORF">CURHAP_LOCUS25022</name>
    <name evidence="2" type="ORF">ORAREDHAP_LOCUS24609</name>
</gene>
<organism evidence="1 3">
    <name type="scientific">Prunus armeniaca</name>
    <name type="common">Apricot</name>
    <name type="synonym">Armeniaca vulgaris</name>
    <dbReference type="NCBI Taxonomy" id="36596"/>
    <lineage>
        <taxon>Eukaryota</taxon>
        <taxon>Viridiplantae</taxon>
        <taxon>Streptophyta</taxon>
        <taxon>Embryophyta</taxon>
        <taxon>Tracheophyta</taxon>
        <taxon>Spermatophyta</taxon>
        <taxon>Magnoliopsida</taxon>
        <taxon>eudicotyledons</taxon>
        <taxon>Gunneridae</taxon>
        <taxon>Pentapetalae</taxon>
        <taxon>rosids</taxon>
        <taxon>fabids</taxon>
        <taxon>Rosales</taxon>
        <taxon>Rosaceae</taxon>
        <taxon>Amygdaloideae</taxon>
        <taxon>Amygdaleae</taxon>
        <taxon>Prunus</taxon>
    </lineage>
</organism>
<name>A0A6J5UIY1_PRUAR</name>
<dbReference type="AlphaFoldDB" id="A0A6J5UIY1"/>
<proteinExistence type="predicted"/>
<reference evidence="4" key="1">
    <citation type="journal article" date="2020" name="Genome Biol.">
        <title>Gamete binning: chromosome-level and haplotype-resolved genome assembly enabled by high-throughput single-cell sequencing of gamete genomes.</title>
        <authorList>
            <person name="Campoy J.A."/>
            <person name="Sun H."/>
            <person name="Goel M."/>
            <person name="Jiao W.-B."/>
            <person name="Folz-Donahue K."/>
            <person name="Wang N."/>
            <person name="Rubio M."/>
            <person name="Liu C."/>
            <person name="Kukat C."/>
            <person name="Ruiz D."/>
            <person name="Huettel B."/>
            <person name="Schneeberger K."/>
        </authorList>
    </citation>
    <scope>NUCLEOTIDE SEQUENCE [LARGE SCALE GENOMIC DNA]</scope>
    <source>
        <strain evidence="4">cv. Rojo Pasion</strain>
    </source>
</reference>
<evidence type="ECO:0000313" key="4">
    <source>
        <dbReference type="Proteomes" id="UP000507245"/>
    </source>
</evidence>
<keyword evidence="4" id="KW-1185">Reference proteome</keyword>
<accession>A0A6J5UIY1</accession>
<sequence length="65" mass="7305">MKPRAMETAVKDIARKMHHNNLGEESFIYNVELNCNQSKSCFCLSVMEKCTALKALVEAKNGISQ</sequence>